<dbReference type="InterPro" id="IPR036890">
    <property type="entry name" value="HATPase_C_sf"/>
</dbReference>
<dbReference type="GO" id="GO:0000160">
    <property type="term" value="P:phosphorelay signal transduction system"/>
    <property type="evidence" value="ECO:0007669"/>
    <property type="project" value="UniProtKB-KW"/>
</dbReference>
<feature type="region of interest" description="Disordered" evidence="4">
    <location>
        <begin position="762"/>
        <end position="786"/>
    </location>
</feature>
<feature type="domain" description="Histidine kinase" evidence="6">
    <location>
        <begin position="685"/>
        <end position="776"/>
    </location>
</feature>
<evidence type="ECO:0000313" key="7">
    <source>
        <dbReference type="EMBL" id="XAY08195.1"/>
    </source>
</evidence>
<feature type="compositionally biased region" description="Low complexity" evidence="4">
    <location>
        <begin position="766"/>
        <end position="776"/>
    </location>
</feature>
<evidence type="ECO:0000256" key="2">
    <source>
        <dbReference type="ARBA" id="ARBA00022777"/>
    </source>
</evidence>
<evidence type="ECO:0000259" key="6">
    <source>
        <dbReference type="PROSITE" id="PS50109"/>
    </source>
</evidence>
<feature type="transmembrane region" description="Helical" evidence="5">
    <location>
        <begin position="437"/>
        <end position="457"/>
    </location>
</feature>
<name>A0AAU7B2V3_9ACTN</name>
<dbReference type="KEGG" id="parq:DSM112329_05093"/>
<dbReference type="EMBL" id="CP114014">
    <property type="protein sequence ID" value="XAY08195.1"/>
    <property type="molecule type" value="Genomic_DNA"/>
</dbReference>
<accession>A0AAU7B2V3</accession>
<feature type="transmembrane region" description="Helical" evidence="5">
    <location>
        <begin position="155"/>
        <end position="175"/>
    </location>
</feature>
<dbReference type="GO" id="GO:0016301">
    <property type="term" value="F:kinase activity"/>
    <property type="evidence" value="ECO:0007669"/>
    <property type="project" value="UniProtKB-KW"/>
</dbReference>
<proteinExistence type="predicted"/>
<dbReference type="RefSeq" id="WP_354699378.1">
    <property type="nucleotide sequence ID" value="NZ_CP114014.1"/>
</dbReference>
<dbReference type="Pfam" id="PF02518">
    <property type="entry name" value="HATPase_c"/>
    <property type="match status" value="1"/>
</dbReference>
<keyword evidence="5" id="KW-0472">Membrane</keyword>
<gene>
    <name evidence="7" type="ORF">DSM112329_05093</name>
</gene>
<organism evidence="7">
    <name type="scientific">Paraconexibacter sp. AEG42_29</name>
    <dbReference type="NCBI Taxonomy" id="2997339"/>
    <lineage>
        <taxon>Bacteria</taxon>
        <taxon>Bacillati</taxon>
        <taxon>Actinomycetota</taxon>
        <taxon>Thermoleophilia</taxon>
        <taxon>Solirubrobacterales</taxon>
        <taxon>Paraconexibacteraceae</taxon>
        <taxon>Paraconexibacter</taxon>
    </lineage>
</organism>
<evidence type="ECO:0000256" key="5">
    <source>
        <dbReference type="SAM" id="Phobius"/>
    </source>
</evidence>
<dbReference type="PANTHER" id="PTHR24421">
    <property type="entry name" value="NITRATE/NITRITE SENSOR PROTEIN NARX-RELATED"/>
    <property type="match status" value="1"/>
</dbReference>
<sequence>MELPARIARHTFRPAARLDAPQDIVDAADRVGLRALLLARVATLPTGIYLGLSSADVAFAVTLANSIFAVVWVLGTNALVARRGLSVRAGLLILVVDTAVALTGVVATGDVHSRMCVLLGVLPLAIAFTFGGAVVLTATGAGVATLLVVGSGDVAATAPIVVVLTWSGIAGVALAHDRRTALRRIEEEAARRTRLLRAHAGAGARERLRAADELHEGALVDVRRLRTDAEAGVDPVALAERCRIASRTIRGLVSELHAMSARPTALRTAVEQLAARRAAVTGRAITTSVDPGAQGRRDDLVLVVVRDLLDGIPTEHPADTVAIEVHARDGSVVEVAMTVGVAAAAGTADPRGDRGAEPLDPDHLTLALLRERLDWVPDAALAVTPTGARATLPATGGSADRAPVAIENPLLALGGPASSGLLAIVAIAVNAGTRDPVFWALVAVSVVVSLPLIQMLARTPITTGILGALALYNSVMIVLLVAFAGPAQDDLLLLVVGLVPIFAFALRPGGVAVLSAGLGTGAALAAGADTPFVVAYLWATAVALLLAEASGRSSAIVADLLAGRRADLQRLMTAEEEARRAVARRLHDDALQLLLAAGQELDDAASGGADAMCALTRATRILQRAETVVAGSSLATGGDELPAGGLEPALAELAADAARDGVLTVEVDVDAALPSGPHEALIYGVARELLTNVVRHADADAARVSVTAGPGAELVLRVTDDGRGIDRGRLEAAVAEGHVGLSAARDRLARAGGRLEIADRVGDRGTAATATVPAPVGQSAAPAART</sequence>
<dbReference type="CDD" id="cd16917">
    <property type="entry name" value="HATPase_UhpB-NarQ-NarX-like"/>
    <property type="match status" value="1"/>
</dbReference>
<feature type="transmembrane region" description="Helical" evidence="5">
    <location>
        <begin position="521"/>
        <end position="547"/>
    </location>
</feature>
<feature type="transmembrane region" description="Helical" evidence="5">
    <location>
        <begin position="464"/>
        <end position="485"/>
    </location>
</feature>
<evidence type="ECO:0000256" key="1">
    <source>
        <dbReference type="ARBA" id="ARBA00022679"/>
    </source>
</evidence>
<feature type="transmembrane region" description="Helical" evidence="5">
    <location>
        <begin position="410"/>
        <end position="431"/>
    </location>
</feature>
<feature type="transmembrane region" description="Helical" evidence="5">
    <location>
        <begin position="87"/>
        <end position="109"/>
    </location>
</feature>
<feature type="transmembrane region" description="Helical" evidence="5">
    <location>
        <begin position="57"/>
        <end position="75"/>
    </location>
</feature>
<dbReference type="InterPro" id="IPR003594">
    <property type="entry name" value="HATPase_dom"/>
</dbReference>
<dbReference type="InterPro" id="IPR005467">
    <property type="entry name" value="His_kinase_dom"/>
</dbReference>
<keyword evidence="3" id="KW-0902">Two-component regulatory system</keyword>
<evidence type="ECO:0000256" key="4">
    <source>
        <dbReference type="SAM" id="MobiDB-lite"/>
    </source>
</evidence>
<dbReference type="SMART" id="SM00387">
    <property type="entry name" value="HATPase_c"/>
    <property type="match status" value="1"/>
</dbReference>
<keyword evidence="1" id="KW-0808">Transferase</keyword>
<feature type="transmembrane region" description="Helical" evidence="5">
    <location>
        <begin position="116"/>
        <end position="149"/>
    </location>
</feature>
<dbReference type="InterPro" id="IPR050482">
    <property type="entry name" value="Sensor_HK_TwoCompSys"/>
</dbReference>
<feature type="transmembrane region" description="Helical" evidence="5">
    <location>
        <begin position="491"/>
        <end position="514"/>
    </location>
</feature>
<protein>
    <recommendedName>
        <fullName evidence="6">Histidine kinase domain-containing protein</fullName>
    </recommendedName>
</protein>
<dbReference type="Gene3D" id="3.30.565.10">
    <property type="entry name" value="Histidine kinase-like ATPase, C-terminal domain"/>
    <property type="match status" value="1"/>
</dbReference>
<dbReference type="SUPFAM" id="SSF55874">
    <property type="entry name" value="ATPase domain of HSP90 chaperone/DNA topoisomerase II/histidine kinase"/>
    <property type="match status" value="1"/>
</dbReference>
<evidence type="ECO:0000256" key="3">
    <source>
        <dbReference type="ARBA" id="ARBA00023012"/>
    </source>
</evidence>
<keyword evidence="5" id="KW-1133">Transmembrane helix</keyword>
<reference evidence="7" key="1">
    <citation type="submission" date="2022-12" db="EMBL/GenBank/DDBJ databases">
        <title>Paraconexibacter alkalitolerans sp. nov. and Baekduia alba sp. nov., isolated from soil and emended description of the genera Paraconexibacter (Chun et al., 2020) and Baekduia (An et al., 2020).</title>
        <authorList>
            <person name="Vieira S."/>
            <person name="Huber K.J."/>
            <person name="Geppert A."/>
            <person name="Wolf J."/>
            <person name="Neumann-Schaal M."/>
            <person name="Muesken M."/>
            <person name="Overmann J."/>
        </authorList>
    </citation>
    <scope>NUCLEOTIDE SEQUENCE</scope>
    <source>
        <strain evidence="7">AEG42_29</strain>
    </source>
</reference>
<dbReference type="PROSITE" id="PS50109">
    <property type="entry name" value="HIS_KIN"/>
    <property type="match status" value="1"/>
</dbReference>
<dbReference type="AlphaFoldDB" id="A0AAU7B2V3"/>
<keyword evidence="5" id="KW-0812">Transmembrane</keyword>
<keyword evidence="2" id="KW-0418">Kinase</keyword>